<dbReference type="PANTHER" id="PTHR19303:SF73">
    <property type="entry name" value="PROTEIN PDC2"/>
    <property type="match status" value="1"/>
</dbReference>
<keyword evidence="5" id="KW-1185">Reference proteome</keyword>
<feature type="domain" description="HTH CENPB-type" evidence="3">
    <location>
        <begin position="90"/>
        <end position="167"/>
    </location>
</feature>
<dbReference type="PROSITE" id="PS51253">
    <property type="entry name" value="HTH_CENPB"/>
    <property type="match status" value="1"/>
</dbReference>
<dbReference type="Pfam" id="PF18107">
    <property type="entry name" value="HTH_ABP1_N"/>
    <property type="match status" value="1"/>
</dbReference>
<dbReference type="Proteomes" id="UP000078113">
    <property type="component" value="Unassembled WGS sequence"/>
</dbReference>
<feature type="compositionally biased region" description="Basic residues" evidence="2">
    <location>
        <begin position="1"/>
        <end position="20"/>
    </location>
</feature>
<evidence type="ECO:0000256" key="1">
    <source>
        <dbReference type="ARBA" id="ARBA00023125"/>
    </source>
</evidence>
<dbReference type="PANTHER" id="PTHR19303">
    <property type="entry name" value="TRANSPOSON"/>
    <property type="match status" value="1"/>
</dbReference>
<dbReference type="InterPro" id="IPR009057">
    <property type="entry name" value="Homeodomain-like_sf"/>
</dbReference>
<protein>
    <recommendedName>
        <fullName evidence="3">HTH CENPB-type domain-containing protein</fullName>
    </recommendedName>
</protein>
<evidence type="ECO:0000256" key="2">
    <source>
        <dbReference type="SAM" id="MobiDB-lite"/>
    </source>
</evidence>
<reference evidence="4" key="1">
    <citation type="submission" date="2016-04" db="EMBL/GenBank/DDBJ databases">
        <authorList>
            <person name="Nguyen H.D."/>
            <person name="Samba Siva P."/>
            <person name="Cullis J."/>
            <person name="Levesque C.A."/>
            <person name="Hambleton S."/>
        </authorList>
    </citation>
    <scope>NUCLEOTIDE SEQUENCE</scope>
    <source>
        <strain evidence="4">DAOMC 236422</strain>
    </source>
</reference>
<dbReference type="GO" id="GO:0005634">
    <property type="term" value="C:nucleus"/>
    <property type="evidence" value="ECO:0007669"/>
    <property type="project" value="TreeGrafter"/>
</dbReference>
<dbReference type="InterPro" id="IPR004875">
    <property type="entry name" value="DDE_SF_endonuclease_dom"/>
</dbReference>
<name>A0A8X7T1I6_9BASI</name>
<dbReference type="GO" id="GO:0003677">
    <property type="term" value="F:DNA binding"/>
    <property type="evidence" value="ECO:0007669"/>
    <property type="project" value="UniProtKB-KW"/>
</dbReference>
<comment type="caution">
    <text evidence="4">The sequence shown here is derived from an EMBL/GenBank/DDBJ whole genome shotgun (WGS) entry which is preliminary data.</text>
</comment>
<evidence type="ECO:0000259" key="3">
    <source>
        <dbReference type="PROSITE" id="PS51253"/>
    </source>
</evidence>
<keyword evidence="1" id="KW-0238">DNA-binding</keyword>
<proteinExistence type="predicted"/>
<dbReference type="EMBL" id="LWDG02000500">
    <property type="protein sequence ID" value="KAE8264820.1"/>
    <property type="molecule type" value="Genomic_DNA"/>
</dbReference>
<gene>
    <name evidence="4" type="ORF">A4X09_0g6849</name>
</gene>
<sequence>MARVRASPKKGKGMRKKKQGAKQNTLETHEKIAVIKYHDANLPMEQKDLVAWIQKTYKCSYTQSAVSKILSKKSRAKLLSLPSQPEQSATRYRVRGRKHALVEKHLYEWVLSVQQRVELSGSHLKAKAAKFHELLLPEEDTAKHSANGWSDGWLANFKGAYKIKSHRRFGEAGSLDLDLIEAELPALKEKTGEYSREDIFNMDEFGLVIDVAVEKGLSTKQFSGTSKKKARATGAACSNATGTIKLPLWIIWKWKNHRDMRNVNRDTLGVVYRSNSKAWMTGHIFLQWLVWFDDQMEAKGRKVLLLMDNFSGHKAELEGSLKATEIYFLPPNTTSKLQPMDAGIIRALKAYYRAYYNDLLLEQLEDGVSNPGKIGIRRAITFLKDAWDRISQTTILNCWMHCNILGVHQEPMSPVLPPARVLQEPVTPVLPARDLPEDGGNENIESSEQEGIVISDDDDEEEDEEQEDEEEEEEVVETHAPVRLELSSTGEVIDQEAERELRESISRLNIHNPMSIDFLLNAPGENETAAPDTEEDIINMLKLTSTEPEPLLSAAETAKDIISHSAALKAAKLLSDYTDQQEGLTTEQASGARLRLKTLERLARSQMDNSMVQSKLTSFFSPLP</sequence>
<dbReference type="SMART" id="SM00674">
    <property type="entry name" value="CENPB"/>
    <property type="match status" value="1"/>
</dbReference>
<reference evidence="4" key="2">
    <citation type="journal article" date="2019" name="IMA Fungus">
        <title>Genome sequencing and comparison of five Tilletia species to identify candidate genes for the detection of regulated species infecting wheat.</title>
        <authorList>
            <person name="Nguyen H.D.T."/>
            <person name="Sultana T."/>
            <person name="Kesanakurti P."/>
            <person name="Hambleton S."/>
        </authorList>
    </citation>
    <scope>NUCLEOTIDE SEQUENCE</scope>
    <source>
        <strain evidence="4">DAOMC 236422</strain>
    </source>
</reference>
<dbReference type="Gene3D" id="1.10.10.60">
    <property type="entry name" value="Homeodomain-like"/>
    <property type="match status" value="2"/>
</dbReference>
<evidence type="ECO:0000313" key="4">
    <source>
        <dbReference type="EMBL" id="KAE8264820.1"/>
    </source>
</evidence>
<feature type="compositionally biased region" description="Acidic residues" evidence="2">
    <location>
        <begin position="437"/>
        <end position="448"/>
    </location>
</feature>
<dbReference type="InterPro" id="IPR006600">
    <property type="entry name" value="HTH_CenpB_DNA-bd_dom"/>
</dbReference>
<feature type="compositionally biased region" description="Acidic residues" evidence="2">
    <location>
        <begin position="455"/>
        <end position="475"/>
    </location>
</feature>
<dbReference type="AlphaFoldDB" id="A0A8X7T1I6"/>
<feature type="region of interest" description="Disordered" evidence="2">
    <location>
        <begin position="1"/>
        <end position="25"/>
    </location>
</feature>
<dbReference type="Pfam" id="PF03184">
    <property type="entry name" value="DDE_1"/>
    <property type="match status" value="1"/>
</dbReference>
<feature type="region of interest" description="Disordered" evidence="2">
    <location>
        <begin position="430"/>
        <end position="479"/>
    </location>
</feature>
<dbReference type="InterPro" id="IPR050863">
    <property type="entry name" value="CenT-Element_Derived"/>
</dbReference>
<organism evidence="4 5">
    <name type="scientific">Tilletia walkeri</name>
    <dbReference type="NCBI Taxonomy" id="117179"/>
    <lineage>
        <taxon>Eukaryota</taxon>
        <taxon>Fungi</taxon>
        <taxon>Dikarya</taxon>
        <taxon>Basidiomycota</taxon>
        <taxon>Ustilaginomycotina</taxon>
        <taxon>Exobasidiomycetes</taxon>
        <taxon>Tilletiales</taxon>
        <taxon>Tilletiaceae</taxon>
        <taxon>Tilletia</taxon>
    </lineage>
</organism>
<evidence type="ECO:0000313" key="5">
    <source>
        <dbReference type="Proteomes" id="UP000078113"/>
    </source>
</evidence>
<dbReference type="SUPFAM" id="SSF46689">
    <property type="entry name" value="Homeodomain-like"/>
    <property type="match status" value="1"/>
</dbReference>
<dbReference type="InterPro" id="IPR041188">
    <property type="entry name" value="HTH_ABP1_N"/>
</dbReference>
<dbReference type="Pfam" id="PF03221">
    <property type="entry name" value="HTH_Tnp_Tc5"/>
    <property type="match status" value="1"/>
</dbReference>
<accession>A0A8X7T1I6</accession>